<keyword evidence="3" id="KW-1185">Reference proteome</keyword>
<accession>A0A0D2KVS3</accession>
<evidence type="ECO:0000256" key="1">
    <source>
        <dbReference type="SAM" id="MobiDB-lite"/>
    </source>
</evidence>
<gene>
    <name evidence="2" type="ORF">MNEG_8474</name>
</gene>
<dbReference type="EMBL" id="KK101833">
    <property type="protein sequence ID" value="KIY99483.1"/>
    <property type="molecule type" value="Genomic_DNA"/>
</dbReference>
<dbReference type="GeneID" id="25741350"/>
<reference evidence="2 3" key="1">
    <citation type="journal article" date="2013" name="BMC Genomics">
        <title>Reconstruction of the lipid metabolism for the microalga Monoraphidium neglectum from its genome sequence reveals characteristics suitable for biofuel production.</title>
        <authorList>
            <person name="Bogen C."/>
            <person name="Al-Dilaimi A."/>
            <person name="Albersmeier A."/>
            <person name="Wichmann J."/>
            <person name="Grundmann M."/>
            <person name="Rupp O."/>
            <person name="Lauersen K.J."/>
            <person name="Blifernez-Klassen O."/>
            <person name="Kalinowski J."/>
            <person name="Goesmann A."/>
            <person name="Mussgnug J.H."/>
            <person name="Kruse O."/>
        </authorList>
    </citation>
    <scope>NUCLEOTIDE SEQUENCE [LARGE SCALE GENOMIC DNA]</scope>
    <source>
        <strain evidence="2 3">SAG 48.87</strain>
    </source>
</reference>
<evidence type="ECO:0000313" key="3">
    <source>
        <dbReference type="Proteomes" id="UP000054498"/>
    </source>
</evidence>
<feature type="region of interest" description="Disordered" evidence="1">
    <location>
        <begin position="32"/>
        <end position="79"/>
    </location>
</feature>
<name>A0A0D2KVS3_9CHLO</name>
<dbReference type="RefSeq" id="XP_013898503.1">
    <property type="nucleotide sequence ID" value="XM_014043049.1"/>
</dbReference>
<evidence type="ECO:0000313" key="2">
    <source>
        <dbReference type="EMBL" id="KIY99483.1"/>
    </source>
</evidence>
<feature type="compositionally biased region" description="Gly residues" evidence="1">
    <location>
        <begin position="56"/>
        <end position="66"/>
    </location>
</feature>
<sequence>MTHQHRCDVIVCHSNPIQVLAEEPLELWDFGATPSASQGGRGSGALSAHGRSLMDGGAGGGGGGGGKGDDSMEFEDDAASWLATAGGAGRQGAAAAAAAA</sequence>
<dbReference type="AlphaFoldDB" id="A0A0D2KVS3"/>
<dbReference type="Proteomes" id="UP000054498">
    <property type="component" value="Unassembled WGS sequence"/>
</dbReference>
<protein>
    <submittedName>
        <fullName evidence="2">Uncharacterized protein</fullName>
    </submittedName>
</protein>
<feature type="non-terminal residue" evidence="2">
    <location>
        <position position="100"/>
    </location>
</feature>
<proteinExistence type="predicted"/>
<dbReference type="KEGG" id="mng:MNEG_8474"/>
<organism evidence="2 3">
    <name type="scientific">Monoraphidium neglectum</name>
    <dbReference type="NCBI Taxonomy" id="145388"/>
    <lineage>
        <taxon>Eukaryota</taxon>
        <taxon>Viridiplantae</taxon>
        <taxon>Chlorophyta</taxon>
        <taxon>core chlorophytes</taxon>
        <taxon>Chlorophyceae</taxon>
        <taxon>CS clade</taxon>
        <taxon>Sphaeropleales</taxon>
        <taxon>Selenastraceae</taxon>
        <taxon>Monoraphidium</taxon>
    </lineage>
</organism>